<dbReference type="InterPro" id="IPR005146">
    <property type="entry name" value="B3/B4_tRNA-bd"/>
</dbReference>
<comment type="similarity">
    <text evidence="2 15">Belongs to the phenylalanyl-tRNA synthetase beta subunit family. Type 1 subfamily.</text>
</comment>
<dbReference type="GO" id="GO:0000049">
    <property type="term" value="F:tRNA binding"/>
    <property type="evidence" value="ECO:0007669"/>
    <property type="project" value="UniProtKB-UniRule"/>
</dbReference>
<dbReference type="FunFam" id="3.30.70.380:FF:000001">
    <property type="entry name" value="Phenylalanine--tRNA ligase beta subunit"/>
    <property type="match status" value="1"/>
</dbReference>
<feature type="binding site" evidence="15">
    <location>
        <position position="458"/>
    </location>
    <ligand>
        <name>Mg(2+)</name>
        <dbReference type="ChEBI" id="CHEBI:18420"/>
        <note>shared with alpha subunit</note>
    </ligand>
</feature>
<evidence type="ECO:0000256" key="13">
    <source>
        <dbReference type="ARBA" id="ARBA00023146"/>
    </source>
</evidence>
<dbReference type="SUPFAM" id="SSF46955">
    <property type="entry name" value="Putative DNA-binding domain"/>
    <property type="match status" value="1"/>
</dbReference>
<keyword evidence="5 16" id="KW-0820">tRNA-binding</keyword>
<evidence type="ECO:0000259" key="18">
    <source>
        <dbReference type="PROSITE" id="PS51447"/>
    </source>
</evidence>
<dbReference type="GO" id="GO:0006432">
    <property type="term" value="P:phenylalanyl-tRNA aminoacylation"/>
    <property type="evidence" value="ECO:0007669"/>
    <property type="project" value="UniProtKB-UniRule"/>
</dbReference>
<dbReference type="Pfam" id="PF17759">
    <property type="entry name" value="tRNA_synthFbeta"/>
    <property type="match status" value="1"/>
</dbReference>
<feature type="binding site" evidence="15">
    <location>
        <position position="452"/>
    </location>
    <ligand>
        <name>Mg(2+)</name>
        <dbReference type="ChEBI" id="CHEBI:18420"/>
        <note>shared with alpha subunit</note>
    </ligand>
</feature>
<keyword evidence="9 15" id="KW-0067">ATP-binding</keyword>
<dbReference type="EMBL" id="SOKU01000051">
    <property type="protein sequence ID" value="TES86746.1"/>
    <property type="molecule type" value="Genomic_DNA"/>
</dbReference>
<dbReference type="PANTHER" id="PTHR10947">
    <property type="entry name" value="PHENYLALANYL-TRNA SYNTHETASE BETA CHAIN AND LEUCINE-RICH REPEAT-CONTAINING PROTEIN 47"/>
    <property type="match status" value="1"/>
</dbReference>
<evidence type="ECO:0000313" key="21">
    <source>
        <dbReference type="Proteomes" id="UP000320781"/>
    </source>
</evidence>
<dbReference type="PANTHER" id="PTHR10947:SF0">
    <property type="entry name" value="PHENYLALANINE--TRNA LIGASE BETA SUBUNIT"/>
    <property type="match status" value="1"/>
</dbReference>
<evidence type="ECO:0000256" key="3">
    <source>
        <dbReference type="ARBA" id="ARBA00011209"/>
    </source>
</evidence>
<dbReference type="HAMAP" id="MF_00283">
    <property type="entry name" value="Phe_tRNA_synth_beta1"/>
    <property type="match status" value="1"/>
</dbReference>
<feature type="binding site" evidence="15">
    <location>
        <position position="462"/>
    </location>
    <ligand>
        <name>Mg(2+)</name>
        <dbReference type="ChEBI" id="CHEBI:18420"/>
        <note>shared with alpha subunit</note>
    </ligand>
</feature>
<comment type="subunit">
    <text evidence="3 15">Tetramer of two alpha and two beta subunits.</text>
</comment>
<dbReference type="SUPFAM" id="SSF55681">
    <property type="entry name" value="Class II aaRS and biotin synthetases"/>
    <property type="match status" value="1"/>
</dbReference>
<dbReference type="Pfam" id="PF03147">
    <property type="entry name" value="FDX-ACB"/>
    <property type="match status" value="1"/>
</dbReference>
<keyword evidence="12 15" id="KW-0648">Protein biosynthesis</keyword>
<feature type="binding site" evidence="15">
    <location>
        <position position="461"/>
    </location>
    <ligand>
        <name>Mg(2+)</name>
        <dbReference type="ChEBI" id="CHEBI:18420"/>
        <note>shared with alpha subunit</note>
    </ligand>
</feature>
<dbReference type="PROSITE" id="PS51483">
    <property type="entry name" value="B5"/>
    <property type="match status" value="1"/>
</dbReference>
<comment type="caution">
    <text evidence="20">The sequence shown here is derived from an EMBL/GenBank/DDBJ whole genome shotgun (WGS) entry which is preliminary data.</text>
</comment>
<evidence type="ECO:0000256" key="7">
    <source>
        <dbReference type="ARBA" id="ARBA00022723"/>
    </source>
</evidence>
<evidence type="ECO:0000256" key="2">
    <source>
        <dbReference type="ARBA" id="ARBA00008653"/>
    </source>
</evidence>
<feature type="domain" description="FDX-ACB" evidence="18">
    <location>
        <begin position="686"/>
        <end position="778"/>
    </location>
</feature>
<dbReference type="SUPFAM" id="SSF56037">
    <property type="entry name" value="PheT/TilS domain"/>
    <property type="match status" value="1"/>
</dbReference>
<dbReference type="SMART" id="SM00873">
    <property type="entry name" value="B3_4"/>
    <property type="match status" value="1"/>
</dbReference>
<dbReference type="InterPro" id="IPR009061">
    <property type="entry name" value="DNA-bd_dom_put_sf"/>
</dbReference>
<dbReference type="InterPro" id="IPR045864">
    <property type="entry name" value="aa-tRNA-synth_II/BPL/LPL"/>
</dbReference>
<dbReference type="SUPFAM" id="SSF54991">
    <property type="entry name" value="Anticodon-binding domain of PheRS"/>
    <property type="match status" value="1"/>
</dbReference>
<dbReference type="GO" id="GO:0004826">
    <property type="term" value="F:phenylalanine-tRNA ligase activity"/>
    <property type="evidence" value="ECO:0007669"/>
    <property type="project" value="UniProtKB-UniRule"/>
</dbReference>
<evidence type="ECO:0000259" key="17">
    <source>
        <dbReference type="PROSITE" id="PS50886"/>
    </source>
</evidence>
<dbReference type="FunFam" id="2.40.50.140:FF:000045">
    <property type="entry name" value="Phenylalanine--tRNA ligase beta subunit"/>
    <property type="match status" value="1"/>
</dbReference>
<dbReference type="Gene3D" id="3.30.56.10">
    <property type="match status" value="2"/>
</dbReference>
<evidence type="ECO:0000256" key="4">
    <source>
        <dbReference type="ARBA" id="ARBA00022490"/>
    </source>
</evidence>
<evidence type="ECO:0000256" key="14">
    <source>
        <dbReference type="ARBA" id="ARBA00049255"/>
    </source>
</evidence>
<keyword evidence="11 16" id="KW-0694">RNA-binding</keyword>
<dbReference type="InterPro" id="IPR012340">
    <property type="entry name" value="NA-bd_OB-fold"/>
</dbReference>
<evidence type="ECO:0000256" key="1">
    <source>
        <dbReference type="ARBA" id="ARBA00004496"/>
    </source>
</evidence>
<evidence type="ECO:0000256" key="8">
    <source>
        <dbReference type="ARBA" id="ARBA00022741"/>
    </source>
</evidence>
<dbReference type="Pfam" id="PF03484">
    <property type="entry name" value="B5"/>
    <property type="match status" value="1"/>
</dbReference>
<accession>A0A523QLS6</accession>
<feature type="domain" description="B5" evidence="19">
    <location>
        <begin position="400"/>
        <end position="474"/>
    </location>
</feature>
<gene>
    <name evidence="15" type="primary">pheT</name>
    <name evidence="20" type="ORF">E3J95_01200</name>
</gene>
<keyword evidence="6 15" id="KW-0436">Ligase</keyword>
<name>A0A523QLS6_UNCAE</name>
<keyword evidence="13 15" id="KW-0030">Aminoacyl-tRNA synthetase</keyword>
<dbReference type="InterPro" id="IPR004532">
    <property type="entry name" value="Phe-tRNA-ligase_IIc_bsu_bact"/>
</dbReference>
<feature type="domain" description="TRNA-binding" evidence="17">
    <location>
        <begin position="38"/>
        <end position="146"/>
    </location>
</feature>
<dbReference type="InterPro" id="IPR041616">
    <property type="entry name" value="PheRS_beta_core"/>
</dbReference>
<evidence type="ECO:0000256" key="6">
    <source>
        <dbReference type="ARBA" id="ARBA00022598"/>
    </source>
</evidence>
<dbReference type="Proteomes" id="UP000320781">
    <property type="component" value="Unassembled WGS sequence"/>
</dbReference>
<evidence type="ECO:0000256" key="11">
    <source>
        <dbReference type="ARBA" id="ARBA00022884"/>
    </source>
</evidence>
<dbReference type="InterPro" id="IPR033714">
    <property type="entry name" value="tRNA_bind_bactPheRS"/>
</dbReference>
<evidence type="ECO:0000256" key="12">
    <source>
        <dbReference type="ARBA" id="ARBA00022917"/>
    </source>
</evidence>
<dbReference type="InterPro" id="IPR002547">
    <property type="entry name" value="tRNA-bd_dom"/>
</dbReference>
<dbReference type="PROSITE" id="PS51447">
    <property type="entry name" value="FDX_ACB"/>
    <property type="match status" value="1"/>
</dbReference>
<evidence type="ECO:0000256" key="16">
    <source>
        <dbReference type="PROSITE-ProRule" id="PRU00209"/>
    </source>
</evidence>
<dbReference type="Gene3D" id="2.40.50.140">
    <property type="entry name" value="Nucleic acid-binding proteins"/>
    <property type="match status" value="1"/>
</dbReference>
<dbReference type="EC" id="6.1.1.20" evidence="15"/>
<dbReference type="SUPFAM" id="SSF50249">
    <property type="entry name" value="Nucleic acid-binding proteins"/>
    <property type="match status" value="1"/>
</dbReference>
<dbReference type="Gene3D" id="3.30.930.10">
    <property type="entry name" value="Bira Bifunctional Protein, Domain 2"/>
    <property type="match status" value="1"/>
</dbReference>
<organism evidence="20 21">
    <name type="scientific">Aerophobetes bacterium</name>
    <dbReference type="NCBI Taxonomy" id="2030807"/>
    <lineage>
        <taxon>Bacteria</taxon>
        <taxon>Candidatus Aerophobota</taxon>
    </lineage>
</organism>
<proteinExistence type="inferred from homology"/>
<keyword evidence="10 15" id="KW-0460">Magnesium</keyword>
<dbReference type="GO" id="GO:0005524">
    <property type="term" value="F:ATP binding"/>
    <property type="evidence" value="ECO:0007669"/>
    <property type="project" value="UniProtKB-UniRule"/>
</dbReference>
<keyword evidence="7 15" id="KW-0479">Metal-binding</keyword>
<comment type="catalytic activity">
    <reaction evidence="14 15">
        <text>tRNA(Phe) + L-phenylalanine + ATP = L-phenylalanyl-tRNA(Phe) + AMP + diphosphate + H(+)</text>
        <dbReference type="Rhea" id="RHEA:19413"/>
        <dbReference type="Rhea" id="RHEA-COMP:9668"/>
        <dbReference type="Rhea" id="RHEA-COMP:9699"/>
        <dbReference type="ChEBI" id="CHEBI:15378"/>
        <dbReference type="ChEBI" id="CHEBI:30616"/>
        <dbReference type="ChEBI" id="CHEBI:33019"/>
        <dbReference type="ChEBI" id="CHEBI:58095"/>
        <dbReference type="ChEBI" id="CHEBI:78442"/>
        <dbReference type="ChEBI" id="CHEBI:78531"/>
        <dbReference type="ChEBI" id="CHEBI:456215"/>
        <dbReference type="EC" id="6.1.1.20"/>
    </reaction>
</comment>
<evidence type="ECO:0000256" key="5">
    <source>
        <dbReference type="ARBA" id="ARBA00022555"/>
    </source>
</evidence>
<dbReference type="InterPro" id="IPR045060">
    <property type="entry name" value="Phe-tRNA-ligase_IIc_bsu"/>
</dbReference>
<evidence type="ECO:0000256" key="15">
    <source>
        <dbReference type="HAMAP-Rule" id="MF_00283"/>
    </source>
</evidence>
<dbReference type="InterPro" id="IPR005121">
    <property type="entry name" value="Fdx_antiC-bd"/>
</dbReference>
<evidence type="ECO:0000313" key="20">
    <source>
        <dbReference type="EMBL" id="TES86746.1"/>
    </source>
</evidence>
<dbReference type="GO" id="GO:0000287">
    <property type="term" value="F:magnesium ion binding"/>
    <property type="evidence" value="ECO:0007669"/>
    <property type="project" value="UniProtKB-UniRule"/>
</dbReference>
<dbReference type="GO" id="GO:0009328">
    <property type="term" value="C:phenylalanine-tRNA ligase complex"/>
    <property type="evidence" value="ECO:0007669"/>
    <property type="project" value="TreeGrafter"/>
</dbReference>
<dbReference type="Gene3D" id="3.30.70.380">
    <property type="entry name" value="Ferrodoxin-fold anticodon-binding domain"/>
    <property type="match status" value="1"/>
</dbReference>
<comment type="cofactor">
    <cofactor evidence="15">
        <name>Mg(2+)</name>
        <dbReference type="ChEBI" id="CHEBI:18420"/>
    </cofactor>
    <text evidence="15">Binds 2 magnesium ions per tetramer.</text>
</comment>
<dbReference type="Pfam" id="PF03483">
    <property type="entry name" value="B3_4"/>
    <property type="match status" value="1"/>
</dbReference>
<dbReference type="InterPro" id="IPR020825">
    <property type="entry name" value="Phe-tRNA_synthase-like_B3/B4"/>
</dbReference>
<dbReference type="InterPro" id="IPR036690">
    <property type="entry name" value="Fdx_antiC-bd_sf"/>
</dbReference>
<dbReference type="CDD" id="cd02796">
    <property type="entry name" value="tRNA_bind_bactPheRS"/>
    <property type="match status" value="1"/>
</dbReference>
<evidence type="ECO:0000259" key="19">
    <source>
        <dbReference type="PROSITE" id="PS51483"/>
    </source>
</evidence>
<comment type="subcellular location">
    <subcellularLocation>
        <location evidence="1 15">Cytoplasm</location>
    </subcellularLocation>
</comment>
<dbReference type="Gene3D" id="3.50.40.10">
    <property type="entry name" value="Phenylalanyl-trna Synthetase, Chain B, domain 3"/>
    <property type="match status" value="1"/>
</dbReference>
<dbReference type="PROSITE" id="PS50886">
    <property type="entry name" value="TRBD"/>
    <property type="match status" value="1"/>
</dbReference>
<dbReference type="SMART" id="SM00896">
    <property type="entry name" value="FDX-ACB"/>
    <property type="match status" value="1"/>
</dbReference>
<dbReference type="FunFam" id="3.50.40.10:FF:000001">
    <property type="entry name" value="Phenylalanine--tRNA ligase beta subunit"/>
    <property type="match status" value="1"/>
</dbReference>
<dbReference type="NCBIfam" id="NF045760">
    <property type="entry name" value="YtpR"/>
    <property type="match status" value="1"/>
</dbReference>
<dbReference type="NCBIfam" id="TIGR00472">
    <property type="entry name" value="pheT_bact"/>
    <property type="match status" value="1"/>
</dbReference>
<dbReference type="AlphaFoldDB" id="A0A523QLS6"/>
<dbReference type="SMART" id="SM00874">
    <property type="entry name" value="B5"/>
    <property type="match status" value="1"/>
</dbReference>
<protein>
    <recommendedName>
        <fullName evidence="15">Phenylalanine--tRNA ligase beta subunit</fullName>
        <ecNumber evidence="15">6.1.1.20</ecNumber>
    </recommendedName>
    <alternativeName>
        <fullName evidence="15">Phenylalanyl-tRNA synthetase beta subunit</fullName>
        <shortName evidence="15">PheRS</shortName>
    </alternativeName>
</protein>
<dbReference type="InterPro" id="IPR005147">
    <property type="entry name" value="tRNA_synthase_B5-dom"/>
</dbReference>
<evidence type="ECO:0000256" key="9">
    <source>
        <dbReference type="ARBA" id="ARBA00022840"/>
    </source>
</evidence>
<reference evidence="20 21" key="1">
    <citation type="submission" date="2019-03" db="EMBL/GenBank/DDBJ databases">
        <title>Metabolic potential of uncultured bacteria and archaea associated with petroleum seepage in deep-sea sediments.</title>
        <authorList>
            <person name="Dong X."/>
            <person name="Hubert C."/>
        </authorList>
    </citation>
    <scope>NUCLEOTIDE SEQUENCE [LARGE SCALE GENOMIC DNA]</scope>
    <source>
        <strain evidence="20">E44_bin92</strain>
    </source>
</reference>
<dbReference type="Pfam" id="PF01588">
    <property type="entry name" value="tRNA_bind"/>
    <property type="match status" value="1"/>
</dbReference>
<evidence type="ECO:0000256" key="10">
    <source>
        <dbReference type="ARBA" id="ARBA00022842"/>
    </source>
</evidence>
<keyword evidence="8 15" id="KW-0547">Nucleotide-binding</keyword>
<keyword evidence="4 15" id="KW-0963">Cytoplasm</keyword>
<sequence length="780" mass="87708">MRVSFKHLKKMVDFPYSPKELGERLTNLGLEVRKIEPFGRLDKVIVGKILTIERHPEADPVSMARVDISGRILSVVCGAPNIREGLMVPVALEGARLPGGVRVERRKVRGIESMGMLCSEEELGLGKDRSGVMILPQESPLGQNLSQALELEDVILDLEITPNRGDCLSVIGISREIAVLTGSRLAVPSSSLKKGEKGSPHIMNIQIQDPRLCPYYTARLIRNVRVGSSPLWLWRYILISGGKPINSVVDITNYVLWEMGQPLHAFDYSILKDREIIVRRAKKKETLITLNGIKRGLDEDMLVIADSKSPVALAGIMGGESTQVQSQTRDVLLEAAYFDPISIRRTSRRLGLATEASSRFEKGVDPLMVRKALDRASLLIQEIAGGKIEEALWEEGRVPWRRRKISFRPSRARRILGRRIASGEMKRIITGLDFDVEGDRTWKVWIPSFRNDVSREIDLIEEVARVYGYDRIGKELSSLGDGEPREDKEERTREKVRQTLKGLGFFEVMGVSLSGEDVFRKVQLPLKMGIRVTNPLSSQQEILATHLFPHLLGIASYNLNQGESQLRIFELAEVFQKTRHLEKNLALAGLILELSFDFLSLKGIAENLLEGLNIEGVEFTSCSCPYLSPKESLLITKEGLTLGALGRLNQDIADNFEVPSPIYLFEFEVDSLCFHSRPIQRFVSLPRFPAVERDLSLVVKEEVPAQKVKNCIIESGGEWLEEVKLFDLYRGGSIPSAHKSLAYSLTFRSSRRTLTDDEVDRIQKEILHSLRKMGVSLRQE</sequence>